<dbReference type="InterPro" id="IPR036922">
    <property type="entry name" value="Rieske_2Fe-2S_sf"/>
</dbReference>
<dbReference type="PANTHER" id="PTHR43756:SF5">
    <property type="entry name" value="CHOLINE MONOOXYGENASE, CHLOROPLASTIC"/>
    <property type="match status" value="1"/>
</dbReference>
<evidence type="ECO:0000313" key="8">
    <source>
        <dbReference type="EMBL" id="SVC41627.1"/>
    </source>
</evidence>
<dbReference type="EMBL" id="UINC01090036">
    <property type="protein sequence ID" value="SVC41627.1"/>
    <property type="molecule type" value="Genomic_DNA"/>
</dbReference>
<dbReference type="GO" id="GO:0051537">
    <property type="term" value="F:2 iron, 2 sulfur cluster binding"/>
    <property type="evidence" value="ECO:0007669"/>
    <property type="project" value="UniProtKB-KW"/>
</dbReference>
<keyword evidence="3" id="KW-0479">Metal-binding</keyword>
<evidence type="ECO:0000256" key="5">
    <source>
        <dbReference type="ARBA" id="ARBA00023004"/>
    </source>
</evidence>
<dbReference type="Pfam" id="PF00355">
    <property type="entry name" value="Rieske"/>
    <property type="match status" value="1"/>
</dbReference>
<accession>A0A382M1T1</accession>
<dbReference type="SUPFAM" id="SSF50022">
    <property type="entry name" value="ISP domain"/>
    <property type="match status" value="1"/>
</dbReference>
<feature type="domain" description="Rieske" evidence="7">
    <location>
        <begin position="37"/>
        <end position="149"/>
    </location>
</feature>
<proteinExistence type="predicted"/>
<dbReference type="Gene3D" id="3.90.380.10">
    <property type="entry name" value="Naphthalene 1,2-dioxygenase Alpha Subunit, Chain A, domain 1"/>
    <property type="match status" value="1"/>
</dbReference>
<dbReference type="InterPro" id="IPR001663">
    <property type="entry name" value="Rng_hydr_dOase-A"/>
</dbReference>
<keyword evidence="6" id="KW-0411">Iron-sulfur</keyword>
<name>A0A382M1T1_9ZZZZ</name>
<dbReference type="AlphaFoldDB" id="A0A382M1T1"/>
<dbReference type="InterPro" id="IPR015879">
    <property type="entry name" value="Ring_hydroxy_dOase_asu_C_dom"/>
</dbReference>
<dbReference type="GO" id="GO:0005506">
    <property type="term" value="F:iron ion binding"/>
    <property type="evidence" value="ECO:0007669"/>
    <property type="project" value="InterPro"/>
</dbReference>
<evidence type="ECO:0000256" key="4">
    <source>
        <dbReference type="ARBA" id="ARBA00023002"/>
    </source>
</evidence>
<dbReference type="PANTHER" id="PTHR43756">
    <property type="entry name" value="CHOLINE MONOOXYGENASE, CHLOROPLASTIC"/>
    <property type="match status" value="1"/>
</dbReference>
<evidence type="ECO:0000259" key="7">
    <source>
        <dbReference type="PROSITE" id="PS51296"/>
    </source>
</evidence>
<feature type="non-terminal residue" evidence="8">
    <location>
        <position position="245"/>
    </location>
</feature>
<keyword evidence="5" id="KW-0408">Iron</keyword>
<dbReference type="Gene3D" id="2.102.10.10">
    <property type="entry name" value="Rieske [2Fe-2S] iron-sulphur domain"/>
    <property type="match status" value="1"/>
</dbReference>
<evidence type="ECO:0000256" key="1">
    <source>
        <dbReference type="ARBA" id="ARBA00001962"/>
    </source>
</evidence>
<keyword evidence="4" id="KW-0560">Oxidoreductase</keyword>
<gene>
    <name evidence="8" type="ORF">METZ01_LOCUS294481</name>
</gene>
<comment type="cofactor">
    <cofactor evidence="1">
        <name>Fe cation</name>
        <dbReference type="ChEBI" id="CHEBI:24875"/>
    </cofactor>
</comment>
<reference evidence="8" key="1">
    <citation type="submission" date="2018-05" db="EMBL/GenBank/DDBJ databases">
        <authorList>
            <person name="Lanie J.A."/>
            <person name="Ng W.-L."/>
            <person name="Kazmierczak K.M."/>
            <person name="Andrzejewski T.M."/>
            <person name="Davidsen T.M."/>
            <person name="Wayne K.J."/>
            <person name="Tettelin H."/>
            <person name="Glass J.I."/>
            <person name="Rusch D."/>
            <person name="Podicherti R."/>
            <person name="Tsui H.-C.T."/>
            <person name="Winkler M.E."/>
        </authorList>
    </citation>
    <scope>NUCLEOTIDE SEQUENCE</scope>
</reference>
<evidence type="ECO:0000256" key="3">
    <source>
        <dbReference type="ARBA" id="ARBA00022723"/>
    </source>
</evidence>
<organism evidence="8">
    <name type="scientific">marine metagenome</name>
    <dbReference type="NCBI Taxonomy" id="408172"/>
    <lineage>
        <taxon>unclassified sequences</taxon>
        <taxon>metagenomes</taxon>
        <taxon>ecological metagenomes</taxon>
    </lineage>
</organism>
<dbReference type="GO" id="GO:0016491">
    <property type="term" value="F:oxidoreductase activity"/>
    <property type="evidence" value="ECO:0007669"/>
    <property type="project" value="UniProtKB-KW"/>
</dbReference>
<sequence length="245" mass="27838">MSTFFQKDKLKHGLPASAYTDVDFFRTECDTVFTNNWVFVGFAHELIEPGDAFPISVAGMPVVLIKNNQGQIAAFHNACSHRCLKLVDEPKNVGPMLTCPYHSWTYSLDGDLCATPFFGGREHHPKGFNMSDHGLKSIKIFIWHDWIFINLSGNAPAFEDYAAPLIRNFDDINFQQVRPVATLDFGEISTNWKFLMENYIEPYHVQFVHRTTTKQPLEDHYTIIDGVCVGSAIDLDDEDKVNESL</sequence>
<dbReference type="CDD" id="cd03469">
    <property type="entry name" value="Rieske_RO_Alpha_N"/>
    <property type="match status" value="1"/>
</dbReference>
<keyword evidence="2" id="KW-0001">2Fe-2S</keyword>
<evidence type="ECO:0000256" key="6">
    <source>
        <dbReference type="ARBA" id="ARBA00023014"/>
    </source>
</evidence>
<dbReference type="PRINTS" id="PR00090">
    <property type="entry name" value="RNGDIOXGNASE"/>
</dbReference>
<evidence type="ECO:0000256" key="2">
    <source>
        <dbReference type="ARBA" id="ARBA00022714"/>
    </source>
</evidence>
<dbReference type="SUPFAM" id="SSF55961">
    <property type="entry name" value="Bet v1-like"/>
    <property type="match status" value="1"/>
</dbReference>
<dbReference type="PROSITE" id="PS51296">
    <property type="entry name" value="RIESKE"/>
    <property type="match status" value="1"/>
</dbReference>
<dbReference type="Pfam" id="PF00848">
    <property type="entry name" value="Ring_hydroxyl_A"/>
    <property type="match status" value="1"/>
</dbReference>
<dbReference type="InterPro" id="IPR017941">
    <property type="entry name" value="Rieske_2Fe-2S"/>
</dbReference>
<protein>
    <recommendedName>
        <fullName evidence="7">Rieske domain-containing protein</fullName>
    </recommendedName>
</protein>